<evidence type="ECO:0000256" key="1">
    <source>
        <dbReference type="SAM" id="MobiDB-lite"/>
    </source>
</evidence>
<protein>
    <submittedName>
        <fullName evidence="2">WXG100 family type VII secretion target</fullName>
    </submittedName>
</protein>
<dbReference type="Gene3D" id="1.20.1260.20">
    <property type="entry name" value="PPE superfamily"/>
    <property type="match status" value="1"/>
</dbReference>
<feature type="compositionally biased region" description="Polar residues" evidence="1">
    <location>
        <begin position="213"/>
        <end position="223"/>
    </location>
</feature>
<accession>A0ABV8L4M2</accession>
<proteinExistence type="predicted"/>
<comment type="caution">
    <text evidence="2">The sequence shown here is derived from an EMBL/GenBank/DDBJ whole genome shotgun (WGS) entry which is preliminary data.</text>
</comment>
<feature type="region of interest" description="Disordered" evidence="1">
    <location>
        <begin position="205"/>
        <end position="357"/>
    </location>
</feature>
<feature type="compositionally biased region" description="Acidic residues" evidence="1">
    <location>
        <begin position="463"/>
        <end position="472"/>
    </location>
</feature>
<dbReference type="SUPFAM" id="SSF140453">
    <property type="entry name" value="EsxAB dimer-like"/>
    <property type="match status" value="1"/>
</dbReference>
<feature type="region of interest" description="Disordered" evidence="1">
    <location>
        <begin position="431"/>
        <end position="496"/>
    </location>
</feature>
<dbReference type="RefSeq" id="WP_378549562.1">
    <property type="nucleotide sequence ID" value="NZ_JBHSBA010000005.1"/>
</dbReference>
<evidence type="ECO:0000313" key="2">
    <source>
        <dbReference type="EMBL" id="MFC4125465.1"/>
    </source>
</evidence>
<dbReference type="Proteomes" id="UP001595767">
    <property type="component" value="Unassembled WGS sequence"/>
</dbReference>
<dbReference type="EMBL" id="JBHSBA010000005">
    <property type="protein sequence ID" value="MFC4125465.1"/>
    <property type="molecule type" value="Genomic_DNA"/>
</dbReference>
<gene>
    <name evidence="2" type="ORF">ACFOW8_11050</name>
</gene>
<organism evidence="2 3">
    <name type="scientific">Nocardia rhizosphaerae</name>
    <dbReference type="NCBI Taxonomy" id="1691571"/>
    <lineage>
        <taxon>Bacteria</taxon>
        <taxon>Bacillati</taxon>
        <taxon>Actinomycetota</taxon>
        <taxon>Actinomycetes</taxon>
        <taxon>Mycobacteriales</taxon>
        <taxon>Nocardiaceae</taxon>
        <taxon>Nocardia</taxon>
    </lineage>
</organism>
<feature type="compositionally biased region" description="Low complexity" evidence="1">
    <location>
        <begin position="232"/>
        <end position="271"/>
    </location>
</feature>
<reference evidence="3" key="1">
    <citation type="journal article" date="2019" name="Int. J. Syst. Evol. Microbiol.">
        <title>The Global Catalogue of Microorganisms (GCM) 10K type strain sequencing project: providing services to taxonomists for standard genome sequencing and annotation.</title>
        <authorList>
            <consortium name="The Broad Institute Genomics Platform"/>
            <consortium name="The Broad Institute Genome Sequencing Center for Infectious Disease"/>
            <person name="Wu L."/>
            <person name="Ma J."/>
        </authorList>
    </citation>
    <scope>NUCLEOTIDE SEQUENCE [LARGE SCALE GENOMIC DNA]</scope>
    <source>
        <strain evidence="3">CGMCC 4.7204</strain>
    </source>
</reference>
<sequence>MRSISGRAAGTDPDYAPVVEVFDHLSHAEIYQAVRELDPAALTGAGELFLTTSTALGGEVENAHGEIGAAIADGWRGGAAQRAVDAVREFEQAGRRIADVLTAVGVRLSRAGDAAESVRAAVAEPEGTQPDPDTALLYSEQAGANATIARQAENARLDAVQAMETIYAGVFVPTGSGVPAFPGIASGTGDVGAAAAPSFLGGGAAVPSGSAVTPDTDTTSRSGTADDDGTIDTDTTTPAGVQLASGNSAGATLSAATSMSTPTAATPIHGATPGGGHTGATAGVSPGGPGSTAPSGGALPGVGGPPRRNRPATDRVANGGTGIPVLTGENGGAGGGRSTPNDSAQVSARTNGGVADPANTDVAAAAAHSGGDGPSSTGTAGVQQLTHTVNSESTETAQANEGRQDVVAAGADATAGMSAGAIGGLLGGAMVAADHTRPPGGPRPPERQDDEDEDDEFLRYLDEEPTYLEPADEVNPLIGRMEPTSPAVLGEWTGRE</sequence>
<dbReference type="InterPro" id="IPR038332">
    <property type="entry name" value="PPE_sf"/>
</dbReference>
<evidence type="ECO:0000313" key="3">
    <source>
        <dbReference type="Proteomes" id="UP001595767"/>
    </source>
</evidence>
<name>A0ABV8L4M2_9NOCA</name>
<keyword evidence="3" id="KW-1185">Reference proteome</keyword>
<dbReference type="InterPro" id="IPR036689">
    <property type="entry name" value="ESAT-6-like_sf"/>
</dbReference>
<feature type="compositionally biased region" description="Polar residues" evidence="1">
    <location>
        <begin position="338"/>
        <end position="350"/>
    </location>
</feature>